<dbReference type="InterPro" id="IPR036259">
    <property type="entry name" value="MFS_trans_sf"/>
</dbReference>
<sequence length="612" mass="65926">MSLAKKEGWRVTDGRGAALARWRSRSCLEIQLAAHAMFSRGLSVFVLFSINLLNYIDRWTVAGVLSDMQLPEKHGGFGIGDAEGGLLTSVFILTYLICSPIFGYLGDRMDRNKLIFVGVTAWSSAVFLGSFASSFRTFLVCRALVGIGEASYANVAPTLIADMYSIDERTRVLSLYFCAVPLGSALGFILGGQTSLYLNWRWAFRITPGFSFALACVLGIWLKEPARGSADGRLNHFSDYEALDVDDADALDHDQDIETRGATEDGTDIVAGPLQSADGAASTPRITSKQFSQQQPSRQSWSEDVREIWGVRSFMWSTLGLTSVTFVMGALAQWGPTFLHRVVCTESGQVGHALSACKSNVNLIFGLISCVTGISGTFLGSYLSRRYSTEQNAADAVLCCVGMLIAAPFIFLGVFVASQSLHAAWAMIFVAELAVGVIWVPVTAMLLYVIHPLQRASASGMQTMFSHLFGDATSPVLVGYIADMLRRELDVPLARALQLALYPSACFAFAGALCFLVAAQFLADDRRAQNSALPIKVHAVSSASASPTVHVRTVTMGASGGASLSTLVLSRTQSPVPPRRVQTAALCPLLPAEDAHPLESSIEAAPSELRRR</sequence>
<evidence type="ECO:0000256" key="3">
    <source>
        <dbReference type="ARBA" id="ARBA00022692"/>
    </source>
</evidence>
<feature type="transmembrane region" description="Helical" evidence="8">
    <location>
        <begin position="32"/>
        <end position="56"/>
    </location>
</feature>
<dbReference type="OMA" id="YICAAGL"/>
<evidence type="ECO:0000256" key="7">
    <source>
        <dbReference type="SAM" id="MobiDB-lite"/>
    </source>
</evidence>
<dbReference type="InterPro" id="IPR011701">
    <property type="entry name" value="MFS"/>
</dbReference>
<reference evidence="11" key="1">
    <citation type="journal article" date="2019" name="Nat. Commun.">
        <title>Expansion of phycobilisome linker gene families in mesophilic red algae.</title>
        <authorList>
            <person name="Lee J."/>
            <person name="Kim D."/>
            <person name="Bhattacharya D."/>
            <person name="Yoon H.S."/>
        </authorList>
    </citation>
    <scope>NUCLEOTIDE SEQUENCE [LARGE SCALE GENOMIC DNA]</scope>
    <source>
        <strain evidence="11">CCMP 1328</strain>
    </source>
</reference>
<dbReference type="Gene3D" id="1.20.1250.20">
    <property type="entry name" value="MFS general substrate transporter like domains"/>
    <property type="match status" value="1"/>
</dbReference>
<dbReference type="PROSITE" id="PS50850">
    <property type="entry name" value="MFS"/>
    <property type="match status" value="1"/>
</dbReference>
<feature type="transmembrane region" description="Helical" evidence="8">
    <location>
        <begin position="314"/>
        <end position="332"/>
    </location>
</feature>
<feature type="compositionally biased region" description="Polar residues" evidence="7">
    <location>
        <begin position="284"/>
        <end position="299"/>
    </location>
</feature>
<dbReference type="OrthoDB" id="6770063at2759"/>
<evidence type="ECO:0000256" key="8">
    <source>
        <dbReference type="SAM" id="Phobius"/>
    </source>
</evidence>
<evidence type="ECO:0000256" key="6">
    <source>
        <dbReference type="ARBA" id="ARBA00024338"/>
    </source>
</evidence>
<evidence type="ECO:0000256" key="1">
    <source>
        <dbReference type="ARBA" id="ARBA00004141"/>
    </source>
</evidence>
<proteinExistence type="inferred from homology"/>
<dbReference type="AlphaFoldDB" id="A0A5J4Z7W9"/>
<feature type="transmembrane region" description="Helical" evidence="8">
    <location>
        <begin position="137"/>
        <end position="160"/>
    </location>
</feature>
<gene>
    <name evidence="10" type="ORF">FVE85_7656</name>
</gene>
<dbReference type="PANTHER" id="PTHR23505:SF79">
    <property type="entry name" value="PROTEIN SPINSTER"/>
    <property type="match status" value="1"/>
</dbReference>
<dbReference type="InterPro" id="IPR020846">
    <property type="entry name" value="MFS_dom"/>
</dbReference>
<keyword evidence="3 8" id="KW-0812">Transmembrane</keyword>
<feature type="transmembrane region" description="Helical" evidence="8">
    <location>
        <begin position="423"/>
        <end position="450"/>
    </location>
</feature>
<evidence type="ECO:0000313" key="10">
    <source>
        <dbReference type="EMBL" id="KAA8500071.1"/>
    </source>
</evidence>
<feature type="transmembrane region" description="Helical" evidence="8">
    <location>
        <begin position="114"/>
        <end position="131"/>
    </location>
</feature>
<feature type="transmembrane region" description="Helical" evidence="8">
    <location>
        <begin position="86"/>
        <end position="105"/>
    </location>
</feature>
<feature type="transmembrane region" description="Helical" evidence="8">
    <location>
        <begin position="172"/>
        <end position="190"/>
    </location>
</feature>
<accession>A0A5J4Z7W9</accession>
<evidence type="ECO:0000259" key="9">
    <source>
        <dbReference type="PROSITE" id="PS50850"/>
    </source>
</evidence>
<dbReference type="GO" id="GO:0016020">
    <property type="term" value="C:membrane"/>
    <property type="evidence" value="ECO:0007669"/>
    <property type="project" value="UniProtKB-SubCell"/>
</dbReference>
<protein>
    <submittedName>
        <fullName evidence="10">Protein spinster-like 1</fullName>
    </submittedName>
</protein>
<dbReference type="Proteomes" id="UP000324585">
    <property type="component" value="Unassembled WGS sequence"/>
</dbReference>
<feature type="transmembrane region" description="Helical" evidence="8">
    <location>
        <begin position="502"/>
        <end position="523"/>
    </location>
</feature>
<comment type="similarity">
    <text evidence="6">Belongs to the major facilitator superfamily. Spinster (TC 2.A.1.49) family.</text>
</comment>
<keyword evidence="11" id="KW-1185">Reference proteome</keyword>
<keyword evidence="2" id="KW-0813">Transport</keyword>
<name>A0A5J4Z7W9_PORPP</name>
<dbReference type="Pfam" id="PF07690">
    <property type="entry name" value="MFS_1"/>
    <property type="match status" value="1"/>
</dbReference>
<evidence type="ECO:0000256" key="5">
    <source>
        <dbReference type="ARBA" id="ARBA00023136"/>
    </source>
</evidence>
<dbReference type="EMBL" id="VRMN01000001">
    <property type="protein sequence ID" value="KAA8500071.1"/>
    <property type="molecule type" value="Genomic_DNA"/>
</dbReference>
<feature type="transmembrane region" description="Helical" evidence="8">
    <location>
        <begin position="462"/>
        <end position="482"/>
    </location>
</feature>
<evidence type="ECO:0000313" key="11">
    <source>
        <dbReference type="Proteomes" id="UP000324585"/>
    </source>
</evidence>
<feature type="transmembrane region" description="Helical" evidence="8">
    <location>
        <begin position="363"/>
        <end position="384"/>
    </location>
</feature>
<feature type="region of interest" description="Disordered" evidence="7">
    <location>
        <begin position="262"/>
        <end position="299"/>
    </location>
</feature>
<comment type="subcellular location">
    <subcellularLocation>
        <location evidence="1">Membrane</location>
        <topology evidence="1">Multi-pass membrane protein</topology>
    </subcellularLocation>
</comment>
<keyword evidence="5 8" id="KW-0472">Membrane</keyword>
<feature type="domain" description="Major facilitator superfamily (MFS) profile" evidence="9">
    <location>
        <begin position="43"/>
        <end position="529"/>
    </location>
</feature>
<feature type="transmembrane region" description="Helical" evidence="8">
    <location>
        <begin position="202"/>
        <end position="222"/>
    </location>
</feature>
<dbReference type="GO" id="GO:0022857">
    <property type="term" value="F:transmembrane transporter activity"/>
    <property type="evidence" value="ECO:0007669"/>
    <property type="project" value="InterPro"/>
</dbReference>
<dbReference type="CDD" id="cd17328">
    <property type="entry name" value="MFS_spinster_like"/>
    <property type="match status" value="1"/>
</dbReference>
<comment type="caution">
    <text evidence="10">The sequence shown here is derived from an EMBL/GenBank/DDBJ whole genome shotgun (WGS) entry which is preliminary data.</text>
</comment>
<keyword evidence="4 8" id="KW-1133">Transmembrane helix</keyword>
<dbReference type="InterPro" id="IPR044770">
    <property type="entry name" value="MFS_spinster-like"/>
</dbReference>
<feature type="transmembrane region" description="Helical" evidence="8">
    <location>
        <begin position="396"/>
        <end position="417"/>
    </location>
</feature>
<organism evidence="10 11">
    <name type="scientific">Porphyridium purpureum</name>
    <name type="common">Red alga</name>
    <name type="synonym">Porphyridium cruentum</name>
    <dbReference type="NCBI Taxonomy" id="35688"/>
    <lineage>
        <taxon>Eukaryota</taxon>
        <taxon>Rhodophyta</taxon>
        <taxon>Bangiophyceae</taxon>
        <taxon>Porphyridiales</taxon>
        <taxon>Porphyridiaceae</taxon>
        <taxon>Porphyridium</taxon>
    </lineage>
</organism>
<evidence type="ECO:0000256" key="2">
    <source>
        <dbReference type="ARBA" id="ARBA00022448"/>
    </source>
</evidence>
<dbReference type="PANTHER" id="PTHR23505">
    <property type="entry name" value="SPINSTER"/>
    <property type="match status" value="1"/>
</dbReference>
<evidence type="ECO:0000256" key="4">
    <source>
        <dbReference type="ARBA" id="ARBA00022989"/>
    </source>
</evidence>
<dbReference type="SUPFAM" id="SSF103473">
    <property type="entry name" value="MFS general substrate transporter"/>
    <property type="match status" value="1"/>
</dbReference>